<evidence type="ECO:0000313" key="2">
    <source>
        <dbReference type="Proteomes" id="UP000283975"/>
    </source>
</evidence>
<reference evidence="1 2" key="1">
    <citation type="submission" date="2018-08" db="EMBL/GenBank/DDBJ databases">
        <title>A genome reference for cultivated species of the human gut microbiota.</title>
        <authorList>
            <person name="Zou Y."/>
            <person name="Xue W."/>
            <person name="Luo G."/>
        </authorList>
    </citation>
    <scope>NUCLEOTIDE SEQUENCE [LARGE SCALE GENOMIC DNA]</scope>
    <source>
        <strain evidence="1 2">AM35-14</strain>
    </source>
</reference>
<comment type="caution">
    <text evidence="1">The sequence shown here is derived from an EMBL/GenBank/DDBJ whole genome shotgun (WGS) entry which is preliminary data.</text>
</comment>
<name>A0A414B035_9FIRM</name>
<organism evidence="1 2">
    <name type="scientific">Enterocloster bolteae</name>
    <dbReference type="NCBI Taxonomy" id="208479"/>
    <lineage>
        <taxon>Bacteria</taxon>
        <taxon>Bacillati</taxon>
        <taxon>Bacillota</taxon>
        <taxon>Clostridia</taxon>
        <taxon>Lachnospirales</taxon>
        <taxon>Lachnospiraceae</taxon>
        <taxon>Enterocloster</taxon>
    </lineage>
</organism>
<dbReference type="AlphaFoldDB" id="A0A414B035"/>
<protein>
    <submittedName>
        <fullName evidence="1">Uncharacterized protein</fullName>
    </submittedName>
</protein>
<proteinExistence type="predicted"/>
<gene>
    <name evidence="1" type="ORF">DW839_01945</name>
</gene>
<dbReference type="EMBL" id="QSHZ01000002">
    <property type="protein sequence ID" value="RHC58341.1"/>
    <property type="molecule type" value="Genomic_DNA"/>
</dbReference>
<sequence length="293" mass="31589">MATISVQTKKFADLEAILSVTGTEQMLIHDGNGVKVITVKNLHKGLQTDIDSVRNVLADGAGAHNSIYRGKNLGTSVTAEQYKAISDGTFAGLYVGDYWVISGVTYRIAGFDYYLHNGDTDTTKHHVVIVPDENMGSAQMNTTNVTTGGYVGSAMYKANLNAAKTKIKSAFSGHVLSHRVYLTNAVSNGAPSGGAWFDSEVELMTERMVYGCPVHSPMGDGQKDPWSAMHNYTVEKSQLPLFALNPAAIATRYDYWLRDVVTAAVFAFVDYGGLAHDAGASRSRGVRPAFCIC</sequence>
<dbReference type="Proteomes" id="UP000283975">
    <property type="component" value="Unassembled WGS sequence"/>
</dbReference>
<accession>A0A414B035</accession>
<evidence type="ECO:0000313" key="1">
    <source>
        <dbReference type="EMBL" id="RHC58341.1"/>
    </source>
</evidence>